<dbReference type="Proteomes" id="UP000073492">
    <property type="component" value="Unassembled WGS sequence"/>
</dbReference>
<gene>
    <name evidence="1" type="ORF">AC579_4503</name>
</gene>
<keyword evidence="2" id="KW-1185">Reference proteome</keyword>
<evidence type="ECO:0000313" key="1">
    <source>
        <dbReference type="EMBL" id="KXT12665.1"/>
    </source>
</evidence>
<dbReference type="EMBL" id="LFZO01000144">
    <property type="protein sequence ID" value="KXT12666.1"/>
    <property type="molecule type" value="Genomic_DNA"/>
</dbReference>
<protein>
    <submittedName>
        <fullName evidence="1">Uncharacterized protein</fullName>
    </submittedName>
</protein>
<dbReference type="EMBL" id="LFZO01000144">
    <property type="protein sequence ID" value="KXT12664.1"/>
    <property type="molecule type" value="Genomic_DNA"/>
</dbReference>
<dbReference type="EMBL" id="LFZO01000144">
    <property type="protein sequence ID" value="KXT12667.1"/>
    <property type="molecule type" value="Genomic_DNA"/>
</dbReference>
<dbReference type="OrthoDB" id="5389823at2759"/>
<dbReference type="AlphaFoldDB" id="A0A139IDI1"/>
<comment type="caution">
    <text evidence="1">The sequence shown here is derived from an EMBL/GenBank/DDBJ whole genome shotgun (WGS) entry which is preliminary data.</text>
</comment>
<reference evidence="1 2" key="1">
    <citation type="submission" date="2015-07" db="EMBL/GenBank/DDBJ databases">
        <title>Comparative genomics of the Sigatoka disease complex on banana suggests a link between parallel evolutionary changes in Pseudocercospora fijiensis and Pseudocercospora eumusae and increased virulence on the banana host.</title>
        <authorList>
            <person name="Chang T.-C."/>
            <person name="Salvucci A."/>
            <person name="Crous P.W."/>
            <person name="Stergiopoulos I."/>
        </authorList>
    </citation>
    <scope>NUCLEOTIDE SEQUENCE [LARGE SCALE GENOMIC DNA]</scope>
    <source>
        <strain evidence="1 2">CBS 116634</strain>
    </source>
</reference>
<proteinExistence type="predicted"/>
<dbReference type="EMBL" id="LFZO01000144">
    <property type="protein sequence ID" value="KXT12665.1"/>
    <property type="molecule type" value="Genomic_DNA"/>
</dbReference>
<name>A0A139IDI1_9PEZI</name>
<evidence type="ECO:0000313" key="2">
    <source>
        <dbReference type="Proteomes" id="UP000073492"/>
    </source>
</evidence>
<accession>A0A139IDI1</accession>
<organism evidence="1 2">
    <name type="scientific">Pseudocercospora musae</name>
    <dbReference type="NCBI Taxonomy" id="113226"/>
    <lineage>
        <taxon>Eukaryota</taxon>
        <taxon>Fungi</taxon>
        <taxon>Dikarya</taxon>
        <taxon>Ascomycota</taxon>
        <taxon>Pezizomycotina</taxon>
        <taxon>Dothideomycetes</taxon>
        <taxon>Dothideomycetidae</taxon>
        <taxon>Mycosphaerellales</taxon>
        <taxon>Mycosphaerellaceae</taxon>
        <taxon>Pseudocercospora</taxon>
    </lineage>
</organism>
<sequence>MAWIFREDHYEFMSDRTYRSAPPSPWLYNDLLSRRVMSSYGYESGSHSDAFGDILVDGSEYAMLGAIPVFLGQPRMSYYPGEVVGRNLRAAVANGAIPYPSSFVQIQPMLRFDGRYPADFSAPRRLIDFQEMGEHQLSRIMTAYDLAPNTSRYNDALRCPLLPHPYHHRTVHQQQRLANLIALFDFLAAYRIAEALRCRGRSMLPGSTNNCRPYEWY</sequence>